<organism evidence="2 3">
    <name type="scientific">Roseofilum acuticapitatum BLCC-M154</name>
    <dbReference type="NCBI Taxonomy" id="3022444"/>
    <lineage>
        <taxon>Bacteria</taxon>
        <taxon>Bacillati</taxon>
        <taxon>Cyanobacteriota</taxon>
        <taxon>Cyanophyceae</taxon>
        <taxon>Desertifilales</taxon>
        <taxon>Desertifilaceae</taxon>
        <taxon>Roseofilum</taxon>
        <taxon>Roseofilum acuticapitatum</taxon>
    </lineage>
</organism>
<dbReference type="SUPFAM" id="SSF47413">
    <property type="entry name" value="lambda repressor-like DNA-binding domains"/>
    <property type="match status" value="1"/>
</dbReference>
<feature type="domain" description="HTH cro/C1-type" evidence="1">
    <location>
        <begin position="20"/>
        <end position="63"/>
    </location>
</feature>
<dbReference type="InterPro" id="IPR001387">
    <property type="entry name" value="Cro/C1-type_HTH"/>
</dbReference>
<dbReference type="CDD" id="cd00093">
    <property type="entry name" value="HTH_XRE"/>
    <property type="match status" value="1"/>
</dbReference>
<dbReference type="Gene3D" id="1.10.260.40">
    <property type="entry name" value="lambda repressor-like DNA-binding domains"/>
    <property type="match status" value="1"/>
</dbReference>
<accession>A0ABT7AVZ8</accession>
<sequence length="137" mass="15283">MKVKSQLSQLKKNYGNVSNEEIAEVTGIDLEQIRELEKGLAEAIAFDTLAKLCNFFQCTPNDMLLLEWEGIEVDPTPPSAEELRQAKELIDKAFAIASAMPPRPAEEIWADFEATVDRIGLELEQSKSSRNGMKIDA</sequence>
<reference evidence="2 3" key="1">
    <citation type="submission" date="2023-01" db="EMBL/GenBank/DDBJ databases">
        <title>Novel diversity within Roseofilum (Cyanobacteria; Desertifilaceae) from marine benthic mats with descriptions of four novel species.</title>
        <authorList>
            <person name="Wang Y."/>
            <person name="Berthold D.E."/>
            <person name="Hu J."/>
            <person name="Lefler F.W."/>
            <person name="Laughinghouse H.D. IV."/>
        </authorList>
    </citation>
    <scope>NUCLEOTIDE SEQUENCE [LARGE SCALE GENOMIC DNA]</scope>
    <source>
        <strain evidence="2 3">BLCC-M154</strain>
    </source>
</reference>
<gene>
    <name evidence="2" type="ORF">PMG71_16805</name>
</gene>
<dbReference type="RefSeq" id="WP_283754844.1">
    <property type="nucleotide sequence ID" value="NZ_JAQOSP010000105.1"/>
</dbReference>
<protein>
    <submittedName>
        <fullName evidence="2">Helix-turn-helix transcriptional regulator</fullName>
    </submittedName>
</protein>
<dbReference type="PROSITE" id="PS50943">
    <property type="entry name" value="HTH_CROC1"/>
    <property type="match status" value="1"/>
</dbReference>
<evidence type="ECO:0000313" key="3">
    <source>
        <dbReference type="Proteomes" id="UP001235303"/>
    </source>
</evidence>
<dbReference type="Proteomes" id="UP001235303">
    <property type="component" value="Unassembled WGS sequence"/>
</dbReference>
<name>A0ABT7AVZ8_9CYAN</name>
<dbReference type="InterPro" id="IPR010982">
    <property type="entry name" value="Lambda_DNA-bd_dom_sf"/>
</dbReference>
<keyword evidence="3" id="KW-1185">Reference proteome</keyword>
<evidence type="ECO:0000259" key="1">
    <source>
        <dbReference type="PROSITE" id="PS50943"/>
    </source>
</evidence>
<comment type="caution">
    <text evidence="2">The sequence shown here is derived from an EMBL/GenBank/DDBJ whole genome shotgun (WGS) entry which is preliminary data.</text>
</comment>
<dbReference type="EMBL" id="JAQOSP010000105">
    <property type="protein sequence ID" value="MDJ1171091.1"/>
    <property type="molecule type" value="Genomic_DNA"/>
</dbReference>
<dbReference type="Pfam" id="PF13443">
    <property type="entry name" value="HTH_26"/>
    <property type="match status" value="1"/>
</dbReference>
<proteinExistence type="predicted"/>
<evidence type="ECO:0000313" key="2">
    <source>
        <dbReference type="EMBL" id="MDJ1171091.1"/>
    </source>
</evidence>